<gene>
    <name evidence="3" type="ORF">G3I74_02140</name>
</gene>
<feature type="domain" description="DUF4340" evidence="2">
    <location>
        <begin position="72"/>
        <end position="249"/>
    </location>
</feature>
<keyword evidence="1" id="KW-0472">Membrane</keyword>
<evidence type="ECO:0000256" key="1">
    <source>
        <dbReference type="SAM" id="Phobius"/>
    </source>
</evidence>
<proteinExistence type="predicted"/>
<feature type="transmembrane region" description="Helical" evidence="1">
    <location>
        <begin position="6"/>
        <end position="24"/>
    </location>
</feature>
<dbReference type="EMBL" id="JAAGSC010000031">
    <property type="protein sequence ID" value="NDY94532.1"/>
    <property type="molecule type" value="Genomic_DNA"/>
</dbReference>
<reference evidence="3 4" key="1">
    <citation type="submission" date="2020-02" db="EMBL/GenBank/DDBJ databases">
        <authorList>
            <person name="Zhang X.-Y."/>
        </authorList>
    </citation>
    <scope>NUCLEOTIDE SEQUENCE [LARGE SCALE GENOMIC DNA]</scope>
    <source>
        <strain evidence="3 4">C33</strain>
    </source>
</reference>
<dbReference type="InterPro" id="IPR025641">
    <property type="entry name" value="DUF4340"/>
</dbReference>
<dbReference type="RefSeq" id="WP_164209843.1">
    <property type="nucleotide sequence ID" value="NZ_JAAGSC010000031.1"/>
</dbReference>
<name>A0A845UW99_9GAMM</name>
<protein>
    <submittedName>
        <fullName evidence="3">DUF4340 domain-containing protein</fullName>
    </submittedName>
</protein>
<evidence type="ECO:0000313" key="4">
    <source>
        <dbReference type="Proteomes" id="UP000484885"/>
    </source>
</evidence>
<sequence length="347" mass="38459">MSPRSIVLLGVTTLMAIVAALLLTGERNDPQAERAGRLVPELRPVVNEIDAIDIVAAGETVVARLRRDQERWRVENRDGYDADFRRVHDLLRELAEASRAEPRTTLEEWYPRLGLSGVESEAARGLRVSFPGRDLPAVILGDRDETTGGRYARLVGQGQSWLTDQPLALPPTAIGWLERSVMDIPGTELAEVTIVHPDGDRVRLRPGSEEGDQWVLLDVPEGREARPAWEIRPVANGLANITLEDVRRHEAVPDDAIRALYVTRDGLNFVVDLFVDEDVAWAHFTVSAEPEAVPVGEETGNQERDRLLADAAAVDARLSPWQFALPTAKFETMTRRLEDLLADPAAD</sequence>
<organism evidence="3 4">
    <name type="scientific">Wenzhouxiangella limi</name>
    <dbReference type="NCBI Taxonomy" id="2707351"/>
    <lineage>
        <taxon>Bacteria</taxon>
        <taxon>Pseudomonadati</taxon>
        <taxon>Pseudomonadota</taxon>
        <taxon>Gammaproteobacteria</taxon>
        <taxon>Chromatiales</taxon>
        <taxon>Wenzhouxiangellaceae</taxon>
        <taxon>Wenzhouxiangella</taxon>
    </lineage>
</organism>
<dbReference type="AlphaFoldDB" id="A0A845UW99"/>
<keyword evidence="1" id="KW-1133">Transmembrane helix</keyword>
<evidence type="ECO:0000259" key="2">
    <source>
        <dbReference type="Pfam" id="PF14238"/>
    </source>
</evidence>
<dbReference type="Proteomes" id="UP000484885">
    <property type="component" value="Unassembled WGS sequence"/>
</dbReference>
<accession>A0A845UW99</accession>
<evidence type="ECO:0000313" key="3">
    <source>
        <dbReference type="EMBL" id="NDY94532.1"/>
    </source>
</evidence>
<keyword evidence="1" id="KW-0812">Transmembrane</keyword>
<dbReference type="Pfam" id="PF14238">
    <property type="entry name" value="DUF4340"/>
    <property type="match status" value="1"/>
</dbReference>
<keyword evidence="4" id="KW-1185">Reference proteome</keyword>
<comment type="caution">
    <text evidence="3">The sequence shown here is derived from an EMBL/GenBank/DDBJ whole genome shotgun (WGS) entry which is preliminary data.</text>
</comment>